<evidence type="ECO:0000313" key="9">
    <source>
        <dbReference type="EMBL" id="GBG11287.1"/>
    </source>
</evidence>
<keyword evidence="4 7" id="KW-0812">Transmembrane</keyword>
<evidence type="ECO:0000256" key="2">
    <source>
        <dbReference type="ARBA" id="ARBA00022448"/>
    </source>
</evidence>
<dbReference type="SUPFAM" id="SSF161098">
    <property type="entry name" value="MetI-like"/>
    <property type="match status" value="1"/>
</dbReference>
<dbReference type="Pfam" id="PF00528">
    <property type="entry name" value="BPD_transp_1"/>
    <property type="match status" value="1"/>
</dbReference>
<feature type="transmembrane region" description="Helical" evidence="7">
    <location>
        <begin position="12"/>
        <end position="34"/>
    </location>
</feature>
<feature type="transmembrane region" description="Helical" evidence="7">
    <location>
        <begin position="142"/>
        <end position="164"/>
    </location>
</feature>
<comment type="similarity">
    <text evidence="7">Belongs to the binding-protein-dependent transport system permease family.</text>
</comment>
<dbReference type="Gene3D" id="1.10.3720.10">
    <property type="entry name" value="MetI-like"/>
    <property type="match status" value="1"/>
</dbReference>
<keyword evidence="6 7" id="KW-0472">Membrane</keyword>
<dbReference type="GO" id="GO:0055085">
    <property type="term" value="P:transmembrane transport"/>
    <property type="evidence" value="ECO:0007669"/>
    <property type="project" value="InterPro"/>
</dbReference>
<feature type="transmembrane region" description="Helical" evidence="7">
    <location>
        <begin position="248"/>
        <end position="266"/>
    </location>
</feature>
<feature type="transmembrane region" description="Helical" evidence="7">
    <location>
        <begin position="109"/>
        <end position="130"/>
    </location>
</feature>
<dbReference type="RefSeq" id="WP_108995614.1">
    <property type="nucleotide sequence ID" value="NZ_BDQX01000394.1"/>
</dbReference>
<evidence type="ECO:0000256" key="6">
    <source>
        <dbReference type="ARBA" id="ARBA00023136"/>
    </source>
</evidence>
<dbReference type="PROSITE" id="PS50928">
    <property type="entry name" value="ABC_TM1"/>
    <property type="match status" value="1"/>
</dbReference>
<evidence type="ECO:0000313" key="10">
    <source>
        <dbReference type="Proteomes" id="UP000245202"/>
    </source>
</evidence>
<sequence length="281" mass="31611">MKRTKLQKAVIGLFFVLFVLYALSLIFPFLWTLYNSFKTNREFFAEGGVWSLPQQWMVSNYAKVWNEYNMVTYFWNSIKLTVIGTAISVLSAAMASYIVAKYDFKLKRVIYITAISVMLIPAIGSISALYKFMNETGLYNTHFGIILLYSSGLGLNFIVLYGFFLGVSWSYAEAAFVDGASDWQVFAKIMIPQAMPALGAVSIITGIGLWNDYFTPWMFLADKDKFTLALGLRQIVLEQAYAADWPKMFAAMIVATVPILIVYSLFQKTLIENTVAGGLKG</sequence>
<dbReference type="InterPro" id="IPR000515">
    <property type="entry name" value="MetI-like"/>
</dbReference>
<gene>
    <name evidence="9" type="ORF">PAT3040_06085</name>
</gene>
<proteinExistence type="inferred from homology"/>
<dbReference type="AlphaFoldDB" id="A0A2R5EXL0"/>
<feature type="transmembrane region" description="Helical" evidence="7">
    <location>
        <begin position="185"/>
        <end position="210"/>
    </location>
</feature>
<keyword evidence="3" id="KW-1003">Cell membrane</keyword>
<dbReference type="PANTHER" id="PTHR43744">
    <property type="entry name" value="ABC TRANSPORTER PERMEASE PROTEIN MG189-RELATED-RELATED"/>
    <property type="match status" value="1"/>
</dbReference>
<comment type="subcellular location">
    <subcellularLocation>
        <location evidence="1 7">Cell membrane</location>
        <topology evidence="1 7">Multi-pass membrane protein</topology>
    </subcellularLocation>
</comment>
<evidence type="ECO:0000256" key="4">
    <source>
        <dbReference type="ARBA" id="ARBA00022692"/>
    </source>
</evidence>
<evidence type="ECO:0000256" key="7">
    <source>
        <dbReference type="RuleBase" id="RU363032"/>
    </source>
</evidence>
<evidence type="ECO:0000256" key="1">
    <source>
        <dbReference type="ARBA" id="ARBA00004651"/>
    </source>
</evidence>
<evidence type="ECO:0000256" key="3">
    <source>
        <dbReference type="ARBA" id="ARBA00022475"/>
    </source>
</evidence>
<feature type="transmembrane region" description="Helical" evidence="7">
    <location>
        <begin position="73"/>
        <end position="97"/>
    </location>
</feature>
<feature type="domain" description="ABC transmembrane type-1" evidence="8">
    <location>
        <begin position="74"/>
        <end position="266"/>
    </location>
</feature>
<keyword evidence="10" id="KW-1185">Reference proteome</keyword>
<protein>
    <submittedName>
        <fullName evidence="9">ABC carbohydrate transporter permease</fullName>
    </submittedName>
</protein>
<evidence type="ECO:0000256" key="5">
    <source>
        <dbReference type="ARBA" id="ARBA00022989"/>
    </source>
</evidence>
<keyword evidence="2 7" id="KW-0813">Transport</keyword>
<dbReference type="CDD" id="cd06261">
    <property type="entry name" value="TM_PBP2"/>
    <property type="match status" value="1"/>
</dbReference>
<keyword evidence="5 7" id="KW-1133">Transmembrane helix</keyword>
<dbReference type="PANTHER" id="PTHR43744:SF3">
    <property type="entry name" value="LACTOSE TRANSPORT SYSTEM PERMEASE PROTEIN LACG"/>
    <property type="match status" value="1"/>
</dbReference>
<dbReference type="EMBL" id="BDQX01000394">
    <property type="protein sequence ID" value="GBG11287.1"/>
    <property type="molecule type" value="Genomic_DNA"/>
</dbReference>
<reference evidence="9 10" key="1">
    <citation type="submission" date="2017-08" db="EMBL/GenBank/DDBJ databases">
        <title>Substantial Increase in Enzyme Production by Combined Drug-Resistance Mutations in Paenibacillus agaridevorans.</title>
        <authorList>
            <person name="Tanaka Y."/>
            <person name="Funane K."/>
            <person name="Hosaka T."/>
            <person name="Shiwa Y."/>
            <person name="Fujita N."/>
            <person name="Miyazaki T."/>
            <person name="Yoshikawa H."/>
            <person name="Murakami K."/>
            <person name="Kasahara K."/>
            <person name="Inaoka T."/>
            <person name="Hiraga Y."/>
            <person name="Ochi K."/>
        </authorList>
    </citation>
    <scope>NUCLEOTIDE SEQUENCE [LARGE SCALE GENOMIC DNA]</scope>
    <source>
        <strain evidence="9 10">T-3040</strain>
    </source>
</reference>
<dbReference type="Proteomes" id="UP000245202">
    <property type="component" value="Unassembled WGS sequence"/>
</dbReference>
<dbReference type="GO" id="GO:0005886">
    <property type="term" value="C:plasma membrane"/>
    <property type="evidence" value="ECO:0007669"/>
    <property type="project" value="UniProtKB-SubCell"/>
</dbReference>
<accession>A0A2R5EXL0</accession>
<comment type="caution">
    <text evidence="9">The sequence shown here is derived from an EMBL/GenBank/DDBJ whole genome shotgun (WGS) entry which is preliminary data.</text>
</comment>
<organism evidence="9 10">
    <name type="scientific">Paenibacillus agaridevorans</name>
    <dbReference type="NCBI Taxonomy" id="171404"/>
    <lineage>
        <taxon>Bacteria</taxon>
        <taxon>Bacillati</taxon>
        <taxon>Bacillota</taxon>
        <taxon>Bacilli</taxon>
        <taxon>Bacillales</taxon>
        <taxon>Paenibacillaceae</taxon>
        <taxon>Paenibacillus</taxon>
    </lineage>
</organism>
<name>A0A2R5EXL0_9BACL</name>
<evidence type="ECO:0000259" key="8">
    <source>
        <dbReference type="PROSITE" id="PS50928"/>
    </source>
</evidence>
<dbReference type="InterPro" id="IPR035906">
    <property type="entry name" value="MetI-like_sf"/>
</dbReference>